<feature type="compositionally biased region" description="Polar residues" evidence="2">
    <location>
        <begin position="191"/>
        <end position="205"/>
    </location>
</feature>
<dbReference type="Gramene" id="KOM58669">
    <property type="protein sequence ID" value="KOM58669"/>
    <property type="gene ID" value="LR48_Vigan11g170300"/>
</dbReference>
<feature type="coiled-coil region" evidence="1">
    <location>
        <begin position="125"/>
        <end position="159"/>
    </location>
</feature>
<feature type="region of interest" description="Disordered" evidence="2">
    <location>
        <begin position="191"/>
        <end position="233"/>
    </location>
</feature>
<dbReference type="AlphaFoldDB" id="A0A0L9VV48"/>
<evidence type="ECO:0000256" key="2">
    <source>
        <dbReference type="SAM" id="MobiDB-lite"/>
    </source>
</evidence>
<dbReference type="EMBL" id="CM003381">
    <property type="protein sequence ID" value="KOM58669.1"/>
    <property type="molecule type" value="Genomic_DNA"/>
</dbReference>
<dbReference type="Proteomes" id="UP000053144">
    <property type="component" value="Chromosome 11"/>
</dbReference>
<sequence>MYSRRLMPSVRLLEKLLERVHLVLARLLHWPSHPSALRLWKKRMKELLHNRINERFDLQLWLSLNQYPSRSSPQLLKIRGRGWVKKLSQEKALEATFELTVRVDICMARASQFDNKDTTSLEEGLKAAKVEREATKKANEDLTKQLEEATKAYSGCEKAKQDFFDIPTDHMTFDVMKQVVDRQLDYYTRLNRSPRQTNSDTTVGSNEEEVHRKDINTNNIGGQPYKGLTPLST</sequence>
<reference evidence="4" key="1">
    <citation type="journal article" date="2015" name="Proc. Natl. Acad. Sci. U.S.A.">
        <title>Genome sequencing of adzuki bean (Vigna angularis) provides insight into high starch and low fat accumulation and domestication.</title>
        <authorList>
            <person name="Yang K."/>
            <person name="Tian Z."/>
            <person name="Chen C."/>
            <person name="Luo L."/>
            <person name="Zhao B."/>
            <person name="Wang Z."/>
            <person name="Yu L."/>
            <person name="Li Y."/>
            <person name="Sun Y."/>
            <person name="Li W."/>
            <person name="Chen Y."/>
            <person name="Li Y."/>
            <person name="Zhang Y."/>
            <person name="Ai D."/>
            <person name="Zhao J."/>
            <person name="Shang C."/>
            <person name="Ma Y."/>
            <person name="Wu B."/>
            <person name="Wang M."/>
            <person name="Gao L."/>
            <person name="Sun D."/>
            <person name="Zhang P."/>
            <person name="Guo F."/>
            <person name="Wang W."/>
            <person name="Li Y."/>
            <person name="Wang J."/>
            <person name="Varshney R.K."/>
            <person name="Wang J."/>
            <person name="Ling H.Q."/>
            <person name="Wan P."/>
        </authorList>
    </citation>
    <scope>NUCLEOTIDE SEQUENCE</scope>
    <source>
        <strain evidence="4">cv. Jingnong 6</strain>
    </source>
</reference>
<keyword evidence="1" id="KW-0175">Coiled coil</keyword>
<evidence type="ECO:0008006" key="5">
    <source>
        <dbReference type="Google" id="ProtNLM"/>
    </source>
</evidence>
<gene>
    <name evidence="3" type="ORF">LR48_Vigan11g170300</name>
</gene>
<name>A0A0L9VV48_PHAAN</name>
<evidence type="ECO:0000256" key="1">
    <source>
        <dbReference type="SAM" id="Coils"/>
    </source>
</evidence>
<evidence type="ECO:0000313" key="4">
    <source>
        <dbReference type="Proteomes" id="UP000053144"/>
    </source>
</evidence>
<protein>
    <recommendedName>
        <fullName evidence="5">BAR domain-containing protein</fullName>
    </recommendedName>
</protein>
<organism evidence="3 4">
    <name type="scientific">Phaseolus angularis</name>
    <name type="common">Azuki bean</name>
    <name type="synonym">Vigna angularis</name>
    <dbReference type="NCBI Taxonomy" id="3914"/>
    <lineage>
        <taxon>Eukaryota</taxon>
        <taxon>Viridiplantae</taxon>
        <taxon>Streptophyta</taxon>
        <taxon>Embryophyta</taxon>
        <taxon>Tracheophyta</taxon>
        <taxon>Spermatophyta</taxon>
        <taxon>Magnoliopsida</taxon>
        <taxon>eudicotyledons</taxon>
        <taxon>Gunneridae</taxon>
        <taxon>Pentapetalae</taxon>
        <taxon>rosids</taxon>
        <taxon>fabids</taxon>
        <taxon>Fabales</taxon>
        <taxon>Fabaceae</taxon>
        <taxon>Papilionoideae</taxon>
        <taxon>50 kb inversion clade</taxon>
        <taxon>NPAAA clade</taxon>
        <taxon>indigoferoid/millettioid clade</taxon>
        <taxon>Phaseoleae</taxon>
        <taxon>Vigna</taxon>
    </lineage>
</organism>
<proteinExistence type="predicted"/>
<accession>A0A0L9VV48</accession>
<evidence type="ECO:0000313" key="3">
    <source>
        <dbReference type="EMBL" id="KOM58669.1"/>
    </source>
</evidence>